<feature type="chain" id="PRO_5035786302" description="C1q domain-containing protein" evidence="1">
    <location>
        <begin position="23"/>
        <end position="70"/>
    </location>
</feature>
<dbReference type="Gene3D" id="2.60.120.40">
    <property type="match status" value="1"/>
</dbReference>
<keyword evidence="1" id="KW-0732">Signal</keyword>
<sequence length="70" mass="7621">QKVDTMLPFIFAICTVLSVVHGYSVEIVSFSAGIPQSKTIAKGEIVKFTQVISNHGNGYDNTTGVFHCHH</sequence>
<comment type="caution">
    <text evidence="3">The sequence shown here is derived from an EMBL/GenBank/DDBJ whole genome shotgun (WGS) entry which is preliminary data.</text>
</comment>
<evidence type="ECO:0000313" key="4">
    <source>
        <dbReference type="Proteomes" id="UP000678393"/>
    </source>
</evidence>
<feature type="signal peptide" evidence="1">
    <location>
        <begin position="1"/>
        <end position="22"/>
    </location>
</feature>
<name>A0A8S3ZYK4_9EUPU</name>
<evidence type="ECO:0000256" key="1">
    <source>
        <dbReference type="SAM" id="SignalP"/>
    </source>
</evidence>
<accession>A0A8S3ZYK4</accession>
<dbReference type="InterPro" id="IPR001073">
    <property type="entry name" value="C1q_dom"/>
</dbReference>
<dbReference type="OrthoDB" id="10000320at2759"/>
<dbReference type="Proteomes" id="UP000678393">
    <property type="component" value="Unassembled WGS sequence"/>
</dbReference>
<dbReference type="AlphaFoldDB" id="A0A8S3ZYK4"/>
<dbReference type="PROSITE" id="PS50871">
    <property type="entry name" value="C1Q"/>
    <property type="match status" value="1"/>
</dbReference>
<organism evidence="3 4">
    <name type="scientific">Candidula unifasciata</name>
    <dbReference type="NCBI Taxonomy" id="100452"/>
    <lineage>
        <taxon>Eukaryota</taxon>
        <taxon>Metazoa</taxon>
        <taxon>Spiralia</taxon>
        <taxon>Lophotrochozoa</taxon>
        <taxon>Mollusca</taxon>
        <taxon>Gastropoda</taxon>
        <taxon>Heterobranchia</taxon>
        <taxon>Euthyneura</taxon>
        <taxon>Panpulmonata</taxon>
        <taxon>Eupulmonata</taxon>
        <taxon>Stylommatophora</taxon>
        <taxon>Helicina</taxon>
        <taxon>Helicoidea</taxon>
        <taxon>Geomitridae</taxon>
        <taxon>Candidula</taxon>
    </lineage>
</organism>
<evidence type="ECO:0000259" key="2">
    <source>
        <dbReference type="PROSITE" id="PS50871"/>
    </source>
</evidence>
<feature type="domain" description="C1q" evidence="2">
    <location>
        <begin position="23"/>
        <end position="70"/>
    </location>
</feature>
<dbReference type="Pfam" id="PF00386">
    <property type="entry name" value="C1q"/>
    <property type="match status" value="1"/>
</dbReference>
<dbReference type="SUPFAM" id="SSF49842">
    <property type="entry name" value="TNF-like"/>
    <property type="match status" value="1"/>
</dbReference>
<dbReference type="EMBL" id="CAJHNH020006035">
    <property type="protein sequence ID" value="CAG5133248.1"/>
    <property type="molecule type" value="Genomic_DNA"/>
</dbReference>
<protein>
    <recommendedName>
        <fullName evidence="2">C1q domain-containing protein</fullName>
    </recommendedName>
</protein>
<dbReference type="InterPro" id="IPR008983">
    <property type="entry name" value="Tumour_necrosis_fac-like_dom"/>
</dbReference>
<gene>
    <name evidence="3" type="ORF">CUNI_LOCUS18806</name>
</gene>
<keyword evidence="4" id="KW-1185">Reference proteome</keyword>
<proteinExistence type="predicted"/>
<feature type="non-terminal residue" evidence="3">
    <location>
        <position position="1"/>
    </location>
</feature>
<feature type="non-terminal residue" evidence="3">
    <location>
        <position position="70"/>
    </location>
</feature>
<evidence type="ECO:0000313" key="3">
    <source>
        <dbReference type="EMBL" id="CAG5133248.1"/>
    </source>
</evidence>
<reference evidence="3" key="1">
    <citation type="submission" date="2021-04" db="EMBL/GenBank/DDBJ databases">
        <authorList>
            <consortium name="Molecular Ecology Group"/>
        </authorList>
    </citation>
    <scope>NUCLEOTIDE SEQUENCE</scope>
</reference>